<dbReference type="PANTHER" id="PTHR47371">
    <property type="entry name" value="LIPOTEICHOIC ACID SYNTHASE"/>
    <property type="match status" value="1"/>
</dbReference>
<dbReference type="GO" id="GO:0016740">
    <property type="term" value="F:transferase activity"/>
    <property type="evidence" value="ECO:0007669"/>
    <property type="project" value="UniProtKB-KW"/>
</dbReference>
<keyword evidence="3 9" id="KW-0812">Transmembrane</keyword>
<dbReference type="PIRSF" id="PIRSF005091">
    <property type="entry name" value="Mmb_sulf_HI1246"/>
    <property type="match status" value="1"/>
</dbReference>
<evidence type="ECO:0000256" key="5">
    <source>
        <dbReference type="ARBA" id="ARBA00023136"/>
    </source>
</evidence>
<dbReference type="PANTHER" id="PTHR47371:SF3">
    <property type="entry name" value="PHOSPHOGLYCEROL TRANSFERASE I"/>
    <property type="match status" value="1"/>
</dbReference>
<evidence type="ECO:0000313" key="11">
    <source>
        <dbReference type="EMBL" id="SEG65040.1"/>
    </source>
</evidence>
<evidence type="ECO:0000259" key="10">
    <source>
        <dbReference type="Pfam" id="PF00884"/>
    </source>
</evidence>
<evidence type="ECO:0000256" key="1">
    <source>
        <dbReference type="ARBA" id="ARBA00004651"/>
    </source>
</evidence>
<feature type="transmembrane region" description="Helical" evidence="9">
    <location>
        <begin position="89"/>
        <end position="109"/>
    </location>
</feature>
<dbReference type="CDD" id="cd16015">
    <property type="entry name" value="LTA_synthase"/>
    <property type="match status" value="1"/>
</dbReference>
<keyword evidence="4 9" id="KW-1133">Transmembrane helix</keyword>
<dbReference type="Gene3D" id="3.40.720.10">
    <property type="entry name" value="Alkaline Phosphatase, subunit A"/>
    <property type="match status" value="1"/>
</dbReference>
<dbReference type="SUPFAM" id="SSF53649">
    <property type="entry name" value="Alkaline phosphatase-like"/>
    <property type="match status" value="1"/>
</dbReference>
<keyword evidence="2" id="KW-1003">Cell membrane</keyword>
<sequence>MRAALKDLRGFIYYFCFWLVPSLLDRIIFLISYVEKVQDASFSDIFRIFFAGFALDLSMASYICVLPFLAYCILGLLPKTDFKRKALNWYTLIFIIVFFIVSFANVNIYREWGDKISKRALEPLGQDPLGAFSTVGSTPVIVPILGVLLFSAATYWLYLKLFRKVSFPQQRSKIWFISLFLLGGVILFSFIRGGYGRAPLNPSRAYFSANSFFNHAAVNTHYALLREFFTRNQRQRSPYHYFNDKKAISELMDPIFEHRPEATVNVLTTPRPNVVLIVVESFVAQLIESMGGDKGIAPHFESLIQEGVFFNQIYAASDRSDKGIVGIFSAFPAQGPESIIKYIDKHEKMPGIGQEFKAAGYHTSFYHGGQSEFYNMKSYMLTHGVERVVDNIDFNPLEPRTSWGVYDHIVFNRMIKDLQKEKQPFFTSMFTLVNHEPFELKDNYQFGTATNVDKFKSTAFYTDQAIYNFIQDAKKQPWYKNTLFVVIADHGHRLPTEKYDIVQPERFHIPLLFFGDVIKPEFRGKKYGNIGNQTDLATTLLNQLGLPNSRYTWSRDLFNATTAPIAFYNSKDAFGVITKDQVVSFDRVGNRINYEKNKEYPTSKTDSLLLTAKAYYQTVYEDFIQY</sequence>
<keyword evidence="5 9" id="KW-0472">Membrane</keyword>
<dbReference type="InterPro" id="IPR050448">
    <property type="entry name" value="OpgB/LTA_synthase_biosynth"/>
</dbReference>
<feature type="binding site" evidence="8">
    <location>
        <position position="489"/>
    </location>
    <ligand>
        <name>Mn(2+)</name>
        <dbReference type="ChEBI" id="CHEBI:29035"/>
    </ligand>
</feature>
<evidence type="ECO:0000313" key="12">
    <source>
        <dbReference type="Proteomes" id="UP000236731"/>
    </source>
</evidence>
<feature type="transmembrane region" description="Helical" evidence="9">
    <location>
        <begin position="12"/>
        <end position="33"/>
    </location>
</feature>
<dbReference type="InterPro" id="IPR017850">
    <property type="entry name" value="Alkaline_phosphatase_core_sf"/>
</dbReference>
<keyword evidence="7" id="KW-0479">Metal-binding</keyword>
<protein>
    <submittedName>
        <fullName evidence="11">Phosphoglycerol transferase MdoB</fullName>
    </submittedName>
</protein>
<feature type="transmembrane region" description="Helical" evidence="9">
    <location>
        <begin position="45"/>
        <end position="77"/>
    </location>
</feature>
<feature type="transmembrane region" description="Helical" evidence="9">
    <location>
        <begin position="140"/>
        <end position="162"/>
    </location>
</feature>
<organism evidence="11 12">
    <name type="scientific">Sphingobacterium lactis</name>
    <dbReference type="NCBI Taxonomy" id="797291"/>
    <lineage>
        <taxon>Bacteria</taxon>
        <taxon>Pseudomonadati</taxon>
        <taxon>Bacteroidota</taxon>
        <taxon>Sphingobacteriia</taxon>
        <taxon>Sphingobacteriales</taxon>
        <taxon>Sphingobacteriaceae</taxon>
        <taxon>Sphingobacterium</taxon>
    </lineage>
</organism>
<keyword evidence="12" id="KW-1185">Reference proteome</keyword>
<reference evidence="12" key="1">
    <citation type="submission" date="2016-10" db="EMBL/GenBank/DDBJ databases">
        <authorList>
            <person name="Varghese N."/>
            <person name="Submissions S."/>
        </authorList>
    </citation>
    <scope>NUCLEOTIDE SEQUENCE [LARGE SCALE GENOMIC DNA]</scope>
    <source>
        <strain evidence="12">DSM 22361</strain>
    </source>
</reference>
<dbReference type="InterPro" id="IPR012160">
    <property type="entry name" value="LtaS-like"/>
</dbReference>
<evidence type="ECO:0000256" key="8">
    <source>
        <dbReference type="PIRSR" id="PIRSR005091-3"/>
    </source>
</evidence>
<accession>A0A1H6BWI0</accession>
<dbReference type="InterPro" id="IPR000917">
    <property type="entry name" value="Sulfatase_N"/>
</dbReference>
<keyword evidence="7" id="KW-0464">Manganese</keyword>
<proteinExistence type="predicted"/>
<dbReference type="EMBL" id="FNUT01000012">
    <property type="protein sequence ID" value="SEG65040.1"/>
    <property type="molecule type" value="Genomic_DNA"/>
</dbReference>
<gene>
    <name evidence="11" type="ORF">SAMN05421877_11219</name>
</gene>
<dbReference type="OrthoDB" id="9777768at2"/>
<dbReference type="AlphaFoldDB" id="A0A1H6BWI0"/>
<feature type="domain" description="Sulfatase N-terminal" evidence="10">
    <location>
        <begin position="272"/>
        <end position="545"/>
    </location>
</feature>
<evidence type="ECO:0000256" key="4">
    <source>
        <dbReference type="ARBA" id="ARBA00022989"/>
    </source>
</evidence>
<feature type="active site" evidence="6">
    <location>
        <position position="320"/>
    </location>
</feature>
<feature type="binding site" evidence="7">
    <location>
        <position position="435"/>
    </location>
    <ligand>
        <name>substrate</name>
    </ligand>
</feature>
<dbReference type="Pfam" id="PF00884">
    <property type="entry name" value="Sulfatase"/>
    <property type="match status" value="1"/>
</dbReference>
<evidence type="ECO:0000256" key="7">
    <source>
        <dbReference type="PIRSR" id="PIRSR005091-2"/>
    </source>
</evidence>
<feature type="binding site" evidence="8">
    <location>
        <position position="280"/>
    </location>
    <ligand>
        <name>Mn(2+)</name>
        <dbReference type="ChEBI" id="CHEBI:29035"/>
    </ligand>
</feature>
<feature type="transmembrane region" description="Helical" evidence="9">
    <location>
        <begin position="174"/>
        <end position="195"/>
    </location>
</feature>
<name>A0A1H6BWI0_9SPHI</name>
<keyword evidence="11" id="KW-0808">Transferase</keyword>
<comment type="subcellular location">
    <subcellularLocation>
        <location evidence="1">Cell membrane</location>
        <topology evidence="1">Multi-pass membrane protein</topology>
    </subcellularLocation>
</comment>
<dbReference type="Gene3D" id="3.30.1120.80">
    <property type="match status" value="1"/>
</dbReference>
<evidence type="ECO:0000256" key="9">
    <source>
        <dbReference type="SAM" id="Phobius"/>
    </source>
</evidence>
<evidence type="ECO:0000256" key="3">
    <source>
        <dbReference type="ARBA" id="ARBA00022692"/>
    </source>
</evidence>
<dbReference type="GO" id="GO:0005886">
    <property type="term" value="C:plasma membrane"/>
    <property type="evidence" value="ECO:0007669"/>
    <property type="project" value="UniProtKB-SubCell"/>
</dbReference>
<feature type="binding site" evidence="8">
    <location>
        <position position="490"/>
    </location>
    <ligand>
        <name>Mn(2+)</name>
        <dbReference type="ChEBI" id="CHEBI:29035"/>
    </ligand>
</feature>
<dbReference type="Proteomes" id="UP000236731">
    <property type="component" value="Unassembled WGS sequence"/>
</dbReference>
<evidence type="ECO:0000256" key="2">
    <source>
        <dbReference type="ARBA" id="ARBA00022475"/>
    </source>
</evidence>
<dbReference type="GO" id="GO:0046872">
    <property type="term" value="F:metal ion binding"/>
    <property type="evidence" value="ECO:0007669"/>
    <property type="project" value="UniProtKB-KW"/>
</dbReference>
<evidence type="ECO:0000256" key="6">
    <source>
        <dbReference type="PIRSR" id="PIRSR005091-1"/>
    </source>
</evidence>